<dbReference type="Gene3D" id="3.10.560.10">
    <property type="entry name" value="Outer membrane lipoprotein wza domain like"/>
    <property type="match status" value="1"/>
</dbReference>
<dbReference type="EMBL" id="JACHMK010000001">
    <property type="protein sequence ID" value="MBB6334977.1"/>
    <property type="molecule type" value="Genomic_DNA"/>
</dbReference>
<evidence type="ECO:0000313" key="3">
    <source>
        <dbReference type="EMBL" id="MBB6334977.1"/>
    </source>
</evidence>
<feature type="domain" description="Soluble ligand binding" evidence="2">
    <location>
        <begin position="100"/>
        <end position="153"/>
    </location>
</feature>
<feature type="region of interest" description="Disordered" evidence="1">
    <location>
        <begin position="67"/>
        <end position="93"/>
    </location>
</feature>
<dbReference type="Pfam" id="PF12836">
    <property type="entry name" value="HHH_3"/>
    <property type="match status" value="1"/>
</dbReference>
<dbReference type="GO" id="GO:0015628">
    <property type="term" value="P:protein secretion by the type II secretion system"/>
    <property type="evidence" value="ECO:0007669"/>
    <property type="project" value="TreeGrafter"/>
</dbReference>
<dbReference type="RefSeq" id="WP_221437850.1">
    <property type="nucleotide sequence ID" value="NZ_JACHMK010000001.1"/>
</dbReference>
<organism evidence="3 4">
    <name type="scientific">Schaalia hyovaginalis</name>
    <dbReference type="NCBI Taxonomy" id="29316"/>
    <lineage>
        <taxon>Bacteria</taxon>
        <taxon>Bacillati</taxon>
        <taxon>Actinomycetota</taxon>
        <taxon>Actinomycetes</taxon>
        <taxon>Actinomycetales</taxon>
        <taxon>Actinomycetaceae</taxon>
        <taxon>Schaalia</taxon>
    </lineage>
</organism>
<dbReference type="InterPro" id="IPR051675">
    <property type="entry name" value="Endo/Exo/Phosphatase_dom_1"/>
</dbReference>
<dbReference type="Gene3D" id="1.10.150.320">
    <property type="entry name" value="Photosystem II 12 kDa extrinsic protein"/>
    <property type="match status" value="1"/>
</dbReference>
<sequence length="240" mass="24270">MDLKTRLRLHRLTRAVYLPESERPPSSPRSCLLLPSRWSALVLVCAMGLLGVIGLSRTIGADAHGVEDEGAASAQSVPEPIEASGSGQSHAPAEQSEFLVHVAGAVSAPGVVRLTPGARAVDAIEAAGGPLPDSDLDALNLAAPVADGARLYVPRLGEQAQDAEAAGSGGALAAEQPACVDLNTADASALQTLDGIGPALAERILAFRRSSGPFASLEDLDAVPGIGPALLSRIGPGVCS</sequence>
<name>A0A923E5Z4_9ACTO</name>
<evidence type="ECO:0000313" key="4">
    <source>
        <dbReference type="Proteomes" id="UP000617426"/>
    </source>
</evidence>
<dbReference type="InterPro" id="IPR019554">
    <property type="entry name" value="Soluble_ligand-bd"/>
</dbReference>
<dbReference type="GO" id="GO:0015627">
    <property type="term" value="C:type II protein secretion system complex"/>
    <property type="evidence" value="ECO:0007669"/>
    <property type="project" value="TreeGrafter"/>
</dbReference>
<accession>A0A923E5Z4</accession>
<comment type="caution">
    <text evidence="3">The sequence shown here is derived from an EMBL/GenBank/DDBJ whole genome shotgun (WGS) entry which is preliminary data.</text>
</comment>
<dbReference type="InterPro" id="IPR010994">
    <property type="entry name" value="RuvA_2-like"/>
</dbReference>
<reference evidence="3" key="1">
    <citation type="submission" date="2020-08" db="EMBL/GenBank/DDBJ databases">
        <title>Sequencing the genomes of 1000 actinobacteria strains.</title>
        <authorList>
            <person name="Klenk H.-P."/>
        </authorList>
    </citation>
    <scope>NUCLEOTIDE SEQUENCE</scope>
    <source>
        <strain evidence="3">DSM 10695</strain>
    </source>
</reference>
<dbReference type="SUPFAM" id="SSF47781">
    <property type="entry name" value="RuvA domain 2-like"/>
    <property type="match status" value="1"/>
</dbReference>
<keyword evidence="4" id="KW-1185">Reference proteome</keyword>
<dbReference type="PANTHER" id="PTHR21180:SF32">
    <property type="entry name" value="ENDONUCLEASE_EXONUCLEASE_PHOSPHATASE FAMILY DOMAIN-CONTAINING PROTEIN 1"/>
    <property type="match status" value="1"/>
</dbReference>
<proteinExistence type="predicted"/>
<dbReference type="Proteomes" id="UP000617426">
    <property type="component" value="Unassembled WGS sequence"/>
</dbReference>
<dbReference type="AlphaFoldDB" id="A0A923E5Z4"/>
<protein>
    <submittedName>
        <fullName evidence="3">Competence protein ComEA</fullName>
    </submittedName>
</protein>
<dbReference type="Pfam" id="PF10531">
    <property type="entry name" value="SLBB"/>
    <property type="match status" value="1"/>
</dbReference>
<evidence type="ECO:0000256" key="1">
    <source>
        <dbReference type="SAM" id="MobiDB-lite"/>
    </source>
</evidence>
<gene>
    <name evidence="3" type="ORF">HD592_001542</name>
</gene>
<dbReference type="PANTHER" id="PTHR21180">
    <property type="entry name" value="ENDONUCLEASE/EXONUCLEASE/PHOSPHATASE FAMILY DOMAIN-CONTAINING PROTEIN 1"/>
    <property type="match status" value="1"/>
</dbReference>
<evidence type="ECO:0000259" key="2">
    <source>
        <dbReference type="Pfam" id="PF10531"/>
    </source>
</evidence>